<proteinExistence type="predicted"/>
<evidence type="ECO:0000313" key="1">
    <source>
        <dbReference type="EMBL" id="KAA6343737.1"/>
    </source>
</evidence>
<dbReference type="AlphaFoldDB" id="A0A5J4SCL1"/>
<protein>
    <submittedName>
        <fullName evidence="1">Uncharacterized protein</fullName>
    </submittedName>
</protein>
<gene>
    <name evidence="1" type="ORF">EZS28_052287</name>
</gene>
<name>A0A5J4SCL1_9EUKA</name>
<dbReference type="Proteomes" id="UP000324800">
    <property type="component" value="Unassembled WGS sequence"/>
</dbReference>
<evidence type="ECO:0000313" key="2">
    <source>
        <dbReference type="Proteomes" id="UP000324800"/>
    </source>
</evidence>
<accession>A0A5J4SCL1</accession>
<organism evidence="1 2">
    <name type="scientific">Streblomastix strix</name>
    <dbReference type="NCBI Taxonomy" id="222440"/>
    <lineage>
        <taxon>Eukaryota</taxon>
        <taxon>Metamonada</taxon>
        <taxon>Preaxostyla</taxon>
        <taxon>Oxymonadida</taxon>
        <taxon>Streblomastigidae</taxon>
        <taxon>Streblomastix</taxon>
    </lineage>
</organism>
<dbReference type="EMBL" id="SNRW01040471">
    <property type="protein sequence ID" value="KAA6343737.1"/>
    <property type="molecule type" value="Genomic_DNA"/>
</dbReference>
<reference evidence="1 2" key="1">
    <citation type="submission" date="2019-03" db="EMBL/GenBank/DDBJ databases">
        <title>Single cell metagenomics reveals metabolic interactions within the superorganism composed of flagellate Streblomastix strix and complex community of Bacteroidetes bacteria on its surface.</title>
        <authorList>
            <person name="Treitli S.C."/>
            <person name="Kolisko M."/>
            <person name="Husnik F."/>
            <person name="Keeling P."/>
            <person name="Hampl V."/>
        </authorList>
    </citation>
    <scope>NUCLEOTIDE SEQUENCE [LARGE SCALE GENOMIC DNA]</scope>
    <source>
        <strain evidence="1">ST1C</strain>
    </source>
</reference>
<sequence length="88" mass="10111">MSNVVVYSFKNSFLGKVVKLLKKGTTWFNKKDDDVEDVIRMKGVNETNSVIDSDISKGQSFLCAPQQMDIYASNYRYKDNAQWSKDCE</sequence>
<comment type="caution">
    <text evidence="1">The sequence shown here is derived from an EMBL/GenBank/DDBJ whole genome shotgun (WGS) entry which is preliminary data.</text>
</comment>